<keyword evidence="2" id="KW-1185">Reference proteome</keyword>
<dbReference type="AlphaFoldDB" id="C9RG77"/>
<evidence type="ECO:0000313" key="2">
    <source>
        <dbReference type="Proteomes" id="UP000002063"/>
    </source>
</evidence>
<dbReference type="KEGG" id="mvu:Metvu_0721"/>
<dbReference type="eggNOG" id="arCOG05016">
    <property type="taxonomic scope" value="Archaea"/>
</dbReference>
<organism evidence="1 2">
    <name type="scientific">Methanocaldococcus vulcanius (strain ATCC 700851 / DSM 12094 / M7)</name>
    <name type="common">Methanococcus vulcanius</name>
    <dbReference type="NCBI Taxonomy" id="579137"/>
    <lineage>
        <taxon>Archaea</taxon>
        <taxon>Methanobacteriati</taxon>
        <taxon>Methanobacteriota</taxon>
        <taxon>Methanomada group</taxon>
        <taxon>Methanococci</taxon>
        <taxon>Methanococcales</taxon>
        <taxon>Methanocaldococcaceae</taxon>
        <taxon>Methanocaldococcus</taxon>
    </lineage>
</organism>
<dbReference type="Proteomes" id="UP000002063">
    <property type="component" value="Chromosome"/>
</dbReference>
<proteinExistence type="predicted"/>
<sequence length="278" mass="32149">MIFNDLNGNLNFIDFKKSFNTLDLSEDTLKILEENGIKQKDIAVGEFSGRDSVAAIIKAVEDGNQVILPIVAFTGTDYGNINIFYKNWEITNKRMKEISKDSILLPLHFIFEPKLWNALNGRWVVLLFKKYGYYSPCIGCHAYLRIIRIPTAKHLGSKIISGERLHHNGDFKIDQIEEVLNAYERICREFNVDLLLPVRDIKEGKKIKEIIGDEWEQGEKQFSCVFSGNYRDKEGKVIFEKEKIEDMLNNYILPASIEILKKGYEGNFNYLNIVKQII</sequence>
<reference evidence="1" key="1">
    <citation type="submission" date="2009-10" db="EMBL/GenBank/DDBJ databases">
        <title>Complete sequence of chromosome of Methanocaldococcus vulcanius M7.</title>
        <authorList>
            <consortium name="US DOE Joint Genome Institute"/>
            <person name="Lucas S."/>
            <person name="Copeland A."/>
            <person name="Lapidus A."/>
            <person name="Glavina del Rio T."/>
            <person name="Dalin E."/>
            <person name="Tice H."/>
            <person name="Bruce D."/>
            <person name="Goodwin L."/>
            <person name="Pitluck S."/>
            <person name="Lcollab F.I."/>
            <person name="Brettin T."/>
            <person name="Detter J.C."/>
            <person name="Han C."/>
            <person name="Tapia R."/>
            <person name="Kuske C.R."/>
            <person name="Schmutz J."/>
            <person name="Larimer F."/>
            <person name="Land M."/>
            <person name="Hauser L."/>
            <person name="Kyrpides N."/>
            <person name="Ovchinikova G."/>
            <person name="Sieprawska-Lupa M."/>
            <person name="Whitman W.B."/>
            <person name="Woyke T."/>
        </authorList>
    </citation>
    <scope>NUCLEOTIDE SEQUENCE [LARGE SCALE GENOMIC DNA]</scope>
    <source>
        <strain evidence="1">M7</strain>
    </source>
</reference>
<dbReference type="OrthoDB" id="60256at2157"/>
<evidence type="ECO:0000313" key="1">
    <source>
        <dbReference type="EMBL" id="ACX72579.1"/>
    </source>
</evidence>
<name>C9RG77_METVM</name>
<dbReference type="RefSeq" id="WP_015732799.1">
    <property type="nucleotide sequence ID" value="NC_013407.1"/>
</dbReference>
<accession>C9RG77</accession>
<protein>
    <submittedName>
        <fullName evidence="1">Uncharacterized protein</fullName>
    </submittedName>
</protein>
<gene>
    <name evidence="1" type="ordered locus">Metvu_0721</name>
</gene>
<dbReference type="STRING" id="579137.Metvu_0721"/>
<dbReference type="GeneID" id="8513058"/>
<dbReference type="EMBL" id="CP001787">
    <property type="protein sequence ID" value="ACX72579.1"/>
    <property type="molecule type" value="Genomic_DNA"/>
</dbReference>
<dbReference type="HOGENOM" id="CLU_1040553_0_0_2"/>